<accession>A0AA36FXW6</accession>
<dbReference type="AlphaFoldDB" id="A0AA36FXW6"/>
<feature type="region of interest" description="Disordered" evidence="1">
    <location>
        <begin position="1"/>
        <end position="22"/>
    </location>
</feature>
<dbReference type="SMART" id="SM00228">
    <property type="entry name" value="PDZ"/>
    <property type="match status" value="1"/>
</dbReference>
<dbReference type="Proteomes" id="UP001177023">
    <property type="component" value="Unassembled WGS sequence"/>
</dbReference>
<feature type="region of interest" description="Disordered" evidence="1">
    <location>
        <begin position="143"/>
        <end position="206"/>
    </location>
</feature>
<evidence type="ECO:0000313" key="4">
    <source>
        <dbReference type="Proteomes" id="UP001177023"/>
    </source>
</evidence>
<reference evidence="3" key="1">
    <citation type="submission" date="2023-06" db="EMBL/GenBank/DDBJ databases">
        <authorList>
            <person name="Delattre M."/>
        </authorList>
    </citation>
    <scope>NUCLEOTIDE SEQUENCE</scope>
    <source>
        <strain evidence="3">AF72</strain>
    </source>
</reference>
<dbReference type="PANTHER" id="PTHR14102">
    <property type="entry name" value="PAR-6-RELATED"/>
    <property type="match status" value="1"/>
</dbReference>
<dbReference type="GO" id="GO:0007098">
    <property type="term" value="P:centrosome cycle"/>
    <property type="evidence" value="ECO:0007669"/>
    <property type="project" value="TreeGrafter"/>
</dbReference>
<feature type="region of interest" description="Disordered" evidence="1">
    <location>
        <begin position="301"/>
        <end position="350"/>
    </location>
</feature>
<dbReference type="SUPFAM" id="SSF50156">
    <property type="entry name" value="PDZ domain-like"/>
    <property type="match status" value="1"/>
</dbReference>
<dbReference type="InterPro" id="IPR051741">
    <property type="entry name" value="PAR6_homolog"/>
</dbReference>
<keyword evidence="4" id="KW-1185">Reference proteome</keyword>
<proteinExistence type="predicted"/>
<name>A0AA36FXW6_9BILA</name>
<comment type="caution">
    <text evidence="3">The sequence shown here is derived from an EMBL/GenBank/DDBJ whole genome shotgun (WGS) entry which is preliminary data.</text>
</comment>
<protein>
    <recommendedName>
        <fullName evidence="2">PDZ domain-containing protein</fullName>
    </recommendedName>
</protein>
<dbReference type="InterPro" id="IPR036034">
    <property type="entry name" value="PDZ_sf"/>
</dbReference>
<organism evidence="3 4">
    <name type="scientific">Mesorhabditis spiculigera</name>
    <dbReference type="NCBI Taxonomy" id="96644"/>
    <lineage>
        <taxon>Eukaryota</taxon>
        <taxon>Metazoa</taxon>
        <taxon>Ecdysozoa</taxon>
        <taxon>Nematoda</taxon>
        <taxon>Chromadorea</taxon>
        <taxon>Rhabditida</taxon>
        <taxon>Rhabditina</taxon>
        <taxon>Rhabditomorpha</taxon>
        <taxon>Rhabditoidea</taxon>
        <taxon>Rhabditidae</taxon>
        <taxon>Mesorhabditinae</taxon>
        <taxon>Mesorhabditis</taxon>
    </lineage>
</organism>
<dbReference type="EMBL" id="CATQJA010002592">
    <property type="protein sequence ID" value="CAJ0572173.1"/>
    <property type="molecule type" value="Genomic_DNA"/>
</dbReference>
<feature type="non-terminal residue" evidence="3">
    <location>
        <position position="1"/>
    </location>
</feature>
<feature type="compositionally biased region" description="Polar residues" evidence="1">
    <location>
        <begin position="176"/>
        <end position="202"/>
    </location>
</feature>
<gene>
    <name evidence="3" type="ORF">MSPICULIGERA_LOCUS10565</name>
</gene>
<dbReference type="Gene3D" id="2.30.42.10">
    <property type="match status" value="1"/>
</dbReference>
<dbReference type="PROSITE" id="PS50106">
    <property type="entry name" value="PDZ"/>
    <property type="match status" value="1"/>
</dbReference>
<sequence>MFFMMQKRGPAAGSSEKPRRPRKLLTTCRQTDKITPWRSCVTYYPQSTSSGLANATAIPAQVAPTHQHQHQQNGYGSPNRNFDSNINGKATTNGHTARSYENARAPPPTMRKLQHASYSIEDVEGLPEPPSYSIAMQRLKQLQNQWDRRPNSASPLHGRPSLAQSNSVGPSPPIPVSQTSGSSYNSPVLGTKISSQLSQPRSNFGEISRESLRDSVIRHSVENTLNRQFRNRSASLPRGTHLYDYEAMNEFIPTPARVYDLQQFNRLTPAEQMAGSLDNLHINTQFEMETDLAGRRRLPAPPPGVVNQQFGSDSEMLDPVGRQPAYSRQRRCRRMGMNGRRSASVGRYEDSPEQLPYTDYDFGGGVEQAVRAQLIALDQRGFRSVIVQKLQPGPFGFYIATGMLNGQRGIFISRVSIPSLSPVLSVGDEILYVDDELVKGRTLEYVQTLIAGKTQVYIVTLPSVGGPAVC</sequence>
<feature type="domain" description="PDZ" evidence="2">
    <location>
        <begin position="384"/>
        <end position="450"/>
    </location>
</feature>
<dbReference type="InterPro" id="IPR001478">
    <property type="entry name" value="PDZ"/>
</dbReference>
<evidence type="ECO:0000259" key="2">
    <source>
        <dbReference type="PROSITE" id="PS50106"/>
    </source>
</evidence>
<feature type="region of interest" description="Disordered" evidence="1">
    <location>
        <begin position="90"/>
        <end position="110"/>
    </location>
</feature>
<evidence type="ECO:0000256" key="1">
    <source>
        <dbReference type="SAM" id="MobiDB-lite"/>
    </source>
</evidence>
<dbReference type="PANTHER" id="PTHR14102:SF14">
    <property type="entry name" value="PROTEIN CBG16414"/>
    <property type="match status" value="1"/>
</dbReference>
<evidence type="ECO:0000313" key="3">
    <source>
        <dbReference type="EMBL" id="CAJ0572173.1"/>
    </source>
</evidence>